<accession>A0A1H1UCD7</accession>
<dbReference type="STRING" id="629680.SAMN04489751_2633"/>
<dbReference type="AlphaFoldDB" id="A0A1H1UCD7"/>
<dbReference type="EMBL" id="LT629739">
    <property type="protein sequence ID" value="SDS70137.1"/>
    <property type="molecule type" value="Genomic_DNA"/>
</dbReference>
<name>A0A1H1UCD7_BRESA</name>
<organism evidence="2 3">
    <name type="scientific">Brevibacterium sandarakinum</name>
    <dbReference type="NCBI Taxonomy" id="629680"/>
    <lineage>
        <taxon>Bacteria</taxon>
        <taxon>Bacillati</taxon>
        <taxon>Actinomycetota</taxon>
        <taxon>Actinomycetes</taxon>
        <taxon>Micrococcales</taxon>
        <taxon>Brevibacteriaceae</taxon>
        <taxon>Brevibacterium</taxon>
    </lineage>
</organism>
<protein>
    <submittedName>
        <fullName evidence="2">Uncharacterized protein</fullName>
    </submittedName>
</protein>
<evidence type="ECO:0000313" key="2">
    <source>
        <dbReference type="EMBL" id="SDS70137.1"/>
    </source>
</evidence>
<proteinExistence type="predicted"/>
<gene>
    <name evidence="2" type="ORF">SAMN04489751_2633</name>
</gene>
<dbReference type="Proteomes" id="UP000199700">
    <property type="component" value="Chromosome"/>
</dbReference>
<evidence type="ECO:0000313" key="3">
    <source>
        <dbReference type="Proteomes" id="UP000199700"/>
    </source>
</evidence>
<feature type="region of interest" description="Disordered" evidence="1">
    <location>
        <begin position="1"/>
        <end position="38"/>
    </location>
</feature>
<reference evidence="2" key="1">
    <citation type="submission" date="2016-10" db="EMBL/GenBank/DDBJ databases">
        <authorList>
            <person name="Varghese N."/>
            <person name="Submissions S."/>
        </authorList>
    </citation>
    <scope>NUCLEOTIDE SEQUENCE [LARGE SCALE GENOMIC DNA]</scope>
    <source>
        <strain evidence="2">DSM 22082</strain>
    </source>
</reference>
<keyword evidence="3" id="KW-1185">Reference proteome</keyword>
<sequence>MPSVVDGGRIPVGRSDANSTAAVGQATAPEPEYAAEPE</sequence>
<evidence type="ECO:0000256" key="1">
    <source>
        <dbReference type="SAM" id="MobiDB-lite"/>
    </source>
</evidence>